<keyword evidence="1" id="KW-0812">Transmembrane</keyword>
<accession>A0A1S8NJ03</accession>
<organism evidence="3 4">
    <name type="scientific">Clostridium saccharobutylicum</name>
    <dbReference type="NCBI Taxonomy" id="169679"/>
    <lineage>
        <taxon>Bacteria</taxon>
        <taxon>Bacillati</taxon>
        <taxon>Bacillota</taxon>
        <taxon>Clostridia</taxon>
        <taxon>Eubacteriales</taxon>
        <taxon>Clostridiaceae</taxon>
        <taxon>Clostridium</taxon>
    </lineage>
</organism>
<sequence length="283" mass="30940">MFCKNCGSEILNGDRFCGNCGQSVDGAKPEKVIISSKLNDSVLMKLLKIYFVKPVSFFTELQGEDLVKTSVALFFGLSIINGLFNIIYSSALINSLFGMIRKVPDMLADVGILSKQEAAQATKEMLMSNQMIDVKSKINAMIDNKEIFLTGFGHLIIMMIATAIILAILNATILKNKIQLADVFFISTSSYIPLVLSVALGSVATLISIVFGAFVITSGYILSFITLYSGIRQISDEKNDKVFTLMAILFLVISAVLSILVVQEIQSSIMTIVNNVNSIKQFL</sequence>
<feature type="domain" description="Zinc-ribbon" evidence="2">
    <location>
        <begin position="2"/>
        <end position="23"/>
    </location>
</feature>
<keyword evidence="1" id="KW-0472">Membrane</keyword>
<evidence type="ECO:0000259" key="2">
    <source>
        <dbReference type="Pfam" id="PF13240"/>
    </source>
</evidence>
<name>A0A1S8NJ03_CLOSA</name>
<comment type="caution">
    <text evidence="3">The sequence shown here is derived from an EMBL/GenBank/DDBJ whole genome shotgun (WGS) entry which is preliminary data.</text>
</comment>
<dbReference type="InterPro" id="IPR026870">
    <property type="entry name" value="Zinc_ribbon_dom"/>
</dbReference>
<dbReference type="EMBL" id="LZYZ01000001">
    <property type="protein sequence ID" value="OOM16456.1"/>
    <property type="molecule type" value="Genomic_DNA"/>
</dbReference>
<feature type="transmembrane region" description="Helical" evidence="1">
    <location>
        <begin position="206"/>
        <end position="230"/>
    </location>
</feature>
<dbReference type="Proteomes" id="UP000191154">
    <property type="component" value="Unassembled WGS sequence"/>
</dbReference>
<protein>
    <recommendedName>
        <fullName evidence="2">Zinc-ribbon domain-containing protein</fullName>
    </recommendedName>
</protein>
<feature type="transmembrane region" description="Helical" evidence="1">
    <location>
        <begin position="147"/>
        <end position="169"/>
    </location>
</feature>
<reference evidence="3 4" key="1">
    <citation type="submission" date="2016-05" db="EMBL/GenBank/DDBJ databases">
        <title>Microbial solvent formation.</title>
        <authorList>
            <person name="Poehlein A."/>
            <person name="Montoya Solano J.D."/>
            <person name="Flitsch S."/>
            <person name="Krabben P."/>
            <person name="Duerre P."/>
            <person name="Daniel R."/>
        </authorList>
    </citation>
    <scope>NUCLEOTIDE SEQUENCE [LARGE SCALE GENOMIC DNA]</scope>
    <source>
        <strain evidence="3 4">L1-8</strain>
    </source>
</reference>
<proteinExistence type="predicted"/>
<dbReference type="Pfam" id="PF13240">
    <property type="entry name" value="Zn_Ribbon_1"/>
    <property type="match status" value="1"/>
</dbReference>
<feature type="transmembrane region" description="Helical" evidence="1">
    <location>
        <begin position="242"/>
        <end position="262"/>
    </location>
</feature>
<gene>
    <name evidence="3" type="ORF">CLOSAC_07270</name>
</gene>
<evidence type="ECO:0000313" key="3">
    <source>
        <dbReference type="EMBL" id="OOM16456.1"/>
    </source>
</evidence>
<feature type="transmembrane region" description="Helical" evidence="1">
    <location>
        <begin position="71"/>
        <end position="97"/>
    </location>
</feature>
<dbReference type="STRING" id="169679.CSACC_41140"/>
<evidence type="ECO:0000256" key="1">
    <source>
        <dbReference type="SAM" id="Phobius"/>
    </source>
</evidence>
<evidence type="ECO:0000313" key="4">
    <source>
        <dbReference type="Proteomes" id="UP000191154"/>
    </source>
</evidence>
<dbReference type="RefSeq" id="WP_077864167.1">
    <property type="nucleotide sequence ID" value="NZ_LZYZ01000001.1"/>
</dbReference>
<dbReference type="AlphaFoldDB" id="A0A1S8NJ03"/>
<keyword evidence="1" id="KW-1133">Transmembrane helix</keyword>
<feature type="transmembrane region" description="Helical" evidence="1">
    <location>
        <begin position="181"/>
        <end position="200"/>
    </location>
</feature>